<dbReference type="AlphaFoldDB" id="A0AAW1R940"/>
<organism evidence="9 10">
    <name type="scientific">[Myrmecia] bisecta</name>
    <dbReference type="NCBI Taxonomy" id="41462"/>
    <lineage>
        <taxon>Eukaryota</taxon>
        <taxon>Viridiplantae</taxon>
        <taxon>Chlorophyta</taxon>
        <taxon>core chlorophytes</taxon>
        <taxon>Trebouxiophyceae</taxon>
        <taxon>Trebouxiales</taxon>
        <taxon>Trebouxiaceae</taxon>
        <taxon>Myrmecia</taxon>
    </lineage>
</organism>
<dbReference type="PANTHER" id="PTHR43266:SF2">
    <property type="entry name" value="MAJOR FACILITATOR SUPERFAMILY (MFS) PROFILE DOMAIN-CONTAINING PROTEIN"/>
    <property type="match status" value="1"/>
</dbReference>
<evidence type="ECO:0000256" key="8">
    <source>
        <dbReference type="SAM" id="Phobius"/>
    </source>
</evidence>
<evidence type="ECO:0000256" key="7">
    <source>
        <dbReference type="SAM" id="MobiDB-lite"/>
    </source>
</evidence>
<feature type="transmembrane region" description="Helical" evidence="8">
    <location>
        <begin position="177"/>
        <end position="198"/>
    </location>
</feature>
<gene>
    <name evidence="9" type="ORF">WJX72_009631</name>
</gene>
<accession>A0AAW1R940</accession>
<evidence type="ECO:0000313" key="9">
    <source>
        <dbReference type="EMBL" id="KAK9830078.1"/>
    </source>
</evidence>
<dbReference type="Pfam" id="PF07690">
    <property type="entry name" value="MFS_1"/>
    <property type="match status" value="1"/>
</dbReference>
<comment type="caution">
    <text evidence="9">The sequence shown here is derived from an EMBL/GenBank/DDBJ whole genome shotgun (WGS) entry which is preliminary data.</text>
</comment>
<feature type="compositionally biased region" description="Polar residues" evidence="7">
    <location>
        <begin position="237"/>
        <end position="246"/>
    </location>
</feature>
<dbReference type="EMBL" id="JALJOR010000001">
    <property type="protein sequence ID" value="KAK9830078.1"/>
    <property type="molecule type" value="Genomic_DNA"/>
</dbReference>
<proteinExistence type="predicted"/>
<keyword evidence="4 8" id="KW-0812">Transmembrane</keyword>
<evidence type="ECO:0000256" key="4">
    <source>
        <dbReference type="ARBA" id="ARBA00022692"/>
    </source>
</evidence>
<reference evidence="9 10" key="1">
    <citation type="journal article" date="2024" name="Nat. Commun.">
        <title>Phylogenomics reveals the evolutionary origins of lichenization in chlorophyte algae.</title>
        <authorList>
            <person name="Puginier C."/>
            <person name="Libourel C."/>
            <person name="Otte J."/>
            <person name="Skaloud P."/>
            <person name="Haon M."/>
            <person name="Grisel S."/>
            <person name="Petersen M."/>
            <person name="Berrin J.G."/>
            <person name="Delaux P.M."/>
            <person name="Dal Grande F."/>
            <person name="Keller J."/>
        </authorList>
    </citation>
    <scope>NUCLEOTIDE SEQUENCE [LARGE SCALE GENOMIC DNA]</scope>
    <source>
        <strain evidence="9 10">SAG 2043</strain>
    </source>
</reference>
<dbReference type="InterPro" id="IPR011701">
    <property type="entry name" value="MFS"/>
</dbReference>
<evidence type="ECO:0000256" key="6">
    <source>
        <dbReference type="ARBA" id="ARBA00023136"/>
    </source>
</evidence>
<dbReference type="CDD" id="cd06173">
    <property type="entry name" value="MFS_MefA_like"/>
    <property type="match status" value="1"/>
</dbReference>
<dbReference type="SUPFAM" id="SSF103473">
    <property type="entry name" value="MFS general substrate transporter"/>
    <property type="match status" value="1"/>
</dbReference>
<dbReference type="PANTHER" id="PTHR43266">
    <property type="entry name" value="MACROLIDE-EFFLUX PROTEIN"/>
    <property type="match status" value="1"/>
</dbReference>
<keyword evidence="10" id="KW-1185">Reference proteome</keyword>
<dbReference type="GO" id="GO:0005886">
    <property type="term" value="C:plasma membrane"/>
    <property type="evidence" value="ECO:0007669"/>
    <property type="project" value="UniProtKB-SubCell"/>
</dbReference>
<dbReference type="Gene3D" id="1.20.1250.20">
    <property type="entry name" value="MFS general substrate transporter like domains"/>
    <property type="match status" value="1"/>
</dbReference>
<feature type="transmembrane region" description="Helical" evidence="8">
    <location>
        <begin position="90"/>
        <end position="108"/>
    </location>
</feature>
<evidence type="ECO:0000313" key="10">
    <source>
        <dbReference type="Proteomes" id="UP001489004"/>
    </source>
</evidence>
<keyword evidence="5 8" id="KW-1133">Transmembrane helix</keyword>
<evidence type="ECO:0000256" key="5">
    <source>
        <dbReference type="ARBA" id="ARBA00022989"/>
    </source>
</evidence>
<keyword evidence="3" id="KW-1003">Cell membrane</keyword>
<dbReference type="Proteomes" id="UP001489004">
    <property type="component" value="Unassembled WGS sequence"/>
</dbReference>
<feature type="transmembrane region" description="Helical" evidence="8">
    <location>
        <begin position="115"/>
        <end position="131"/>
    </location>
</feature>
<feature type="transmembrane region" description="Helical" evidence="8">
    <location>
        <begin position="58"/>
        <end position="78"/>
    </location>
</feature>
<keyword evidence="6 8" id="KW-0472">Membrane</keyword>
<dbReference type="GO" id="GO:0022857">
    <property type="term" value="F:transmembrane transporter activity"/>
    <property type="evidence" value="ECO:0007669"/>
    <property type="project" value="InterPro"/>
</dbReference>
<name>A0AAW1R940_9CHLO</name>
<feature type="transmembrane region" description="Helical" evidence="8">
    <location>
        <begin position="459"/>
        <end position="482"/>
    </location>
</feature>
<comment type="subcellular location">
    <subcellularLocation>
        <location evidence="1">Cell membrane</location>
        <topology evidence="1">Multi-pass membrane protein</topology>
    </subcellularLocation>
</comment>
<sequence length="542" mass="59004">MDKRESADQSLAAYISLLRHNPKFRIVWIGELVNSAGSWFNYVATLTLVERLAGGSGLLLSLIIVIRFIPMLIFFPAAGVVADRYSRVDVLMHSCLLDAVVVAGLALVRRPQDAWLLYVLAFLQYTMAAFYDPARRALTPTIVPEHQLHLATTLDSFSWSVMGAFGASLGGWAVSRLGTSACFLLDAATYLVAAYCAFRLRGQVPPPGKHLDKERSGIDANALESPKAPSPPAHPSTNPSYGSLSPSPKRRMSTHVDLRPSAAECKPHIGPDAAHVDESSTLQGHPDEVADSVKGARGCCGAILHAFRDEINALHEGWAYICSHHNRDVAVLVFIKACGSLTWGAADVLNVRFSEMPRMQTLGDASTTLGFLFSSVGVGCFFGPIFFNKITPPRLLYLLRSIAATFACFMLGYLLMMTAPSIAYVMLSTVLRSAGSSTIWVYSTLLLQLRVPNELQGRIMALEMALFTVTDCVSSFFGGFAFDVLRMDVRRLSGVMAGVAAFFLVAWSIYAWQKWREAGGPGEGAYQRVSQTELTETGKEAV</sequence>
<feature type="transmembrane region" description="Helical" evidence="8">
    <location>
        <begin position="395"/>
        <end position="416"/>
    </location>
</feature>
<feature type="region of interest" description="Disordered" evidence="7">
    <location>
        <begin position="221"/>
        <end position="257"/>
    </location>
</feature>
<evidence type="ECO:0000256" key="2">
    <source>
        <dbReference type="ARBA" id="ARBA00022448"/>
    </source>
</evidence>
<feature type="transmembrane region" description="Helical" evidence="8">
    <location>
        <begin position="494"/>
        <end position="512"/>
    </location>
</feature>
<protein>
    <submittedName>
        <fullName evidence="9">Uncharacterized protein</fullName>
    </submittedName>
</protein>
<feature type="transmembrane region" description="Helical" evidence="8">
    <location>
        <begin position="329"/>
        <end position="349"/>
    </location>
</feature>
<dbReference type="InterPro" id="IPR036259">
    <property type="entry name" value="MFS_trans_sf"/>
</dbReference>
<evidence type="ECO:0000256" key="3">
    <source>
        <dbReference type="ARBA" id="ARBA00022475"/>
    </source>
</evidence>
<feature type="transmembrane region" description="Helical" evidence="8">
    <location>
        <begin position="369"/>
        <end position="388"/>
    </location>
</feature>
<evidence type="ECO:0000256" key="1">
    <source>
        <dbReference type="ARBA" id="ARBA00004651"/>
    </source>
</evidence>
<keyword evidence="2" id="KW-0813">Transport</keyword>